<dbReference type="PANTHER" id="PTHR43804:SF7">
    <property type="entry name" value="LD18447P"/>
    <property type="match status" value="1"/>
</dbReference>
<evidence type="ECO:0000256" key="2">
    <source>
        <dbReference type="ARBA" id="ARBA00010835"/>
    </source>
</evidence>
<dbReference type="InterPro" id="IPR004373">
    <property type="entry name" value="RF-1"/>
</dbReference>
<dbReference type="Gene3D" id="3.30.160.20">
    <property type="match status" value="1"/>
</dbReference>
<gene>
    <name evidence="8" type="primary">prfA</name>
    <name evidence="8" type="ORF">BWX89_01401</name>
</gene>
<name>A0A1V6C601_UNCT6</name>
<evidence type="ECO:0000256" key="5">
    <source>
        <dbReference type="NCBIfam" id="TIGR00019"/>
    </source>
</evidence>
<dbReference type="InterPro" id="IPR005139">
    <property type="entry name" value="PCRF"/>
</dbReference>
<dbReference type="AlphaFoldDB" id="A0A1V6C601"/>
<dbReference type="SMART" id="SM00937">
    <property type="entry name" value="PCRF"/>
    <property type="match status" value="1"/>
</dbReference>
<organism evidence="8">
    <name type="scientific">candidate division TA06 bacterium ADurb.Bin131</name>
    <dbReference type="NCBI Taxonomy" id="1852827"/>
    <lineage>
        <taxon>Bacteria</taxon>
        <taxon>Bacteria division TA06</taxon>
    </lineage>
</organism>
<accession>A0A1V6C601</accession>
<comment type="caution">
    <text evidence="8">The sequence shown here is derived from an EMBL/GenBank/DDBJ whole genome shotgun (WGS) entry which is preliminary data.</text>
</comment>
<keyword evidence="3" id="KW-0488">Methylation</keyword>
<evidence type="ECO:0000313" key="8">
    <source>
        <dbReference type="EMBL" id="OQB72265.1"/>
    </source>
</evidence>
<evidence type="ECO:0000256" key="4">
    <source>
        <dbReference type="ARBA" id="ARBA00022917"/>
    </source>
</evidence>
<comment type="function">
    <text evidence="1">Peptide chain release factor 1 directs the termination of translation in response to the peptide chain termination codons UAG and UAA.</text>
</comment>
<feature type="region of interest" description="Disordered" evidence="6">
    <location>
        <begin position="287"/>
        <end position="313"/>
    </location>
</feature>
<dbReference type="Pfam" id="PF03462">
    <property type="entry name" value="PCRF"/>
    <property type="match status" value="1"/>
</dbReference>
<dbReference type="FunFam" id="3.30.70.1660:FF:000002">
    <property type="entry name" value="Peptide chain release factor 1"/>
    <property type="match status" value="1"/>
</dbReference>
<comment type="similarity">
    <text evidence="2">Belongs to the prokaryotic/mitochondrial release factor family.</text>
</comment>
<sequence length="354" mass="40526">MAIKNRASNKLVEKIEFLNKEFEDLVKFTSQPDNFSSSDYKSNLKRIGEINPVVEKGRHYLSLSRKIDDLQDLLEDDSLREIAEEELARFNNEISILEKELEEFFFASPDDRKDCIVEIRAGTGGQEAALFARDLFRMYSRFSEKNGWSVEVLDFHASNLSGFKEITFLVHGANAYGNFKYESGVHRVQRIPDTEASGRIHTSAATVAVFPYVEEEELTINPEDLKVETFCSSGHGGQSVNTTYSGVRITHIPTGISVRCQDERSQIQNRDRAMKILRARLQDLYKKQKQDDMSSQRRTQIKTGDRSEKIRTYNFPQNRITDHRIGLNLYNLQQILDGDIGVLIEKLKEKGGTV</sequence>
<dbReference type="PANTHER" id="PTHR43804">
    <property type="entry name" value="LD18447P"/>
    <property type="match status" value="1"/>
</dbReference>
<protein>
    <recommendedName>
        <fullName evidence="5">Peptide chain release factor 1</fullName>
    </recommendedName>
</protein>
<dbReference type="Proteomes" id="UP000485562">
    <property type="component" value="Unassembled WGS sequence"/>
</dbReference>
<dbReference type="FunFam" id="3.30.160.20:FF:000004">
    <property type="entry name" value="Peptide chain release factor 1"/>
    <property type="match status" value="1"/>
</dbReference>
<dbReference type="InterPro" id="IPR045853">
    <property type="entry name" value="Pep_chain_release_fac_I_sf"/>
</dbReference>
<evidence type="ECO:0000259" key="7">
    <source>
        <dbReference type="SMART" id="SM00937"/>
    </source>
</evidence>
<evidence type="ECO:0000256" key="6">
    <source>
        <dbReference type="SAM" id="MobiDB-lite"/>
    </source>
</evidence>
<dbReference type="SUPFAM" id="SSF75620">
    <property type="entry name" value="Release factor"/>
    <property type="match status" value="1"/>
</dbReference>
<dbReference type="InterPro" id="IPR000352">
    <property type="entry name" value="Pep_chain_release_fac_I"/>
</dbReference>
<feature type="domain" description="Peptide chain release factor" evidence="7">
    <location>
        <begin position="72"/>
        <end position="182"/>
    </location>
</feature>
<dbReference type="NCBIfam" id="NF001859">
    <property type="entry name" value="PRK00591.1"/>
    <property type="match status" value="1"/>
</dbReference>
<keyword evidence="4" id="KW-0648">Protein biosynthesis</keyword>
<dbReference type="EMBL" id="MWDQ01000136">
    <property type="protein sequence ID" value="OQB72265.1"/>
    <property type="molecule type" value="Genomic_DNA"/>
</dbReference>
<dbReference type="InterPro" id="IPR050057">
    <property type="entry name" value="Prokaryotic/Mito_RF"/>
</dbReference>
<evidence type="ECO:0000256" key="1">
    <source>
        <dbReference type="ARBA" id="ARBA00002986"/>
    </source>
</evidence>
<dbReference type="Gene3D" id="3.30.70.1660">
    <property type="match status" value="1"/>
</dbReference>
<proteinExistence type="inferred from homology"/>
<dbReference type="Gene3D" id="6.10.140.1950">
    <property type="match status" value="1"/>
</dbReference>
<reference evidence="8" key="1">
    <citation type="submission" date="2017-02" db="EMBL/GenBank/DDBJ databases">
        <title>Delving into the versatile metabolic prowess of the omnipresent phylum Bacteroidetes.</title>
        <authorList>
            <person name="Nobu M.K."/>
            <person name="Mei R."/>
            <person name="Narihiro T."/>
            <person name="Kuroda K."/>
            <person name="Liu W.-T."/>
        </authorList>
    </citation>
    <scope>NUCLEOTIDE SEQUENCE</scope>
    <source>
        <strain evidence="8">ADurb.Bin131</strain>
    </source>
</reference>
<dbReference type="Pfam" id="PF00472">
    <property type="entry name" value="RF-1"/>
    <property type="match status" value="1"/>
</dbReference>
<dbReference type="GO" id="GO:0005737">
    <property type="term" value="C:cytoplasm"/>
    <property type="evidence" value="ECO:0007669"/>
    <property type="project" value="UniProtKB-ARBA"/>
</dbReference>
<evidence type="ECO:0000256" key="3">
    <source>
        <dbReference type="ARBA" id="ARBA00022481"/>
    </source>
</evidence>
<dbReference type="NCBIfam" id="TIGR00019">
    <property type="entry name" value="prfA"/>
    <property type="match status" value="1"/>
</dbReference>
<dbReference type="GO" id="GO:0016149">
    <property type="term" value="F:translation release factor activity, codon specific"/>
    <property type="evidence" value="ECO:0007669"/>
    <property type="project" value="InterPro"/>
</dbReference>